<evidence type="ECO:0000313" key="3">
    <source>
        <dbReference type="Proteomes" id="UP000051515"/>
    </source>
</evidence>
<organism evidence="2 3">
    <name type="scientific">Companilactobacillus bobalius DSM 19674</name>
    <dbReference type="NCBI Taxonomy" id="1423788"/>
    <lineage>
        <taxon>Bacteria</taxon>
        <taxon>Bacillati</taxon>
        <taxon>Bacillota</taxon>
        <taxon>Bacilli</taxon>
        <taxon>Lactobacillales</taxon>
        <taxon>Lactobacillaceae</taxon>
        <taxon>Companilactobacillus</taxon>
        <taxon>Companilactobacillus bobalius</taxon>
    </lineage>
</organism>
<gene>
    <name evidence="2" type="ORF">FC78_GL001524</name>
</gene>
<feature type="transmembrane region" description="Helical" evidence="1">
    <location>
        <begin position="12"/>
        <end position="33"/>
    </location>
</feature>
<proteinExistence type="predicted"/>
<keyword evidence="1" id="KW-0812">Transmembrane</keyword>
<keyword evidence="1" id="KW-0472">Membrane</keyword>
<dbReference type="PATRIC" id="fig|1423788.3.peg.1570"/>
<dbReference type="EMBL" id="AZDY01000036">
    <property type="protein sequence ID" value="KRK83567.1"/>
    <property type="molecule type" value="Genomic_DNA"/>
</dbReference>
<evidence type="ECO:0000313" key="2">
    <source>
        <dbReference type="EMBL" id="KRK83567.1"/>
    </source>
</evidence>
<reference evidence="2 3" key="1">
    <citation type="journal article" date="2015" name="Genome Announc.">
        <title>Expanding the biotechnology potential of lactobacilli through comparative genomics of 213 strains and associated genera.</title>
        <authorList>
            <person name="Sun Z."/>
            <person name="Harris H.M."/>
            <person name="McCann A."/>
            <person name="Guo C."/>
            <person name="Argimon S."/>
            <person name="Zhang W."/>
            <person name="Yang X."/>
            <person name="Jeffery I.B."/>
            <person name="Cooney J.C."/>
            <person name="Kagawa T.F."/>
            <person name="Liu W."/>
            <person name="Song Y."/>
            <person name="Salvetti E."/>
            <person name="Wrobel A."/>
            <person name="Rasinkangas P."/>
            <person name="Parkhill J."/>
            <person name="Rea M.C."/>
            <person name="O'Sullivan O."/>
            <person name="Ritari J."/>
            <person name="Douillard F.P."/>
            <person name="Paul Ross R."/>
            <person name="Yang R."/>
            <person name="Briner A.E."/>
            <person name="Felis G.E."/>
            <person name="de Vos W.M."/>
            <person name="Barrangou R."/>
            <person name="Klaenhammer T.R."/>
            <person name="Caufield P.W."/>
            <person name="Cui Y."/>
            <person name="Zhang H."/>
            <person name="O'Toole P.W."/>
        </authorList>
    </citation>
    <scope>NUCLEOTIDE SEQUENCE [LARGE SCALE GENOMIC DNA]</scope>
    <source>
        <strain evidence="2 3">DSM 19674</strain>
    </source>
</reference>
<protein>
    <submittedName>
        <fullName evidence="2">Uncharacterized protein</fullName>
    </submittedName>
</protein>
<comment type="caution">
    <text evidence="2">The sequence shown here is derived from an EMBL/GenBank/DDBJ whole genome shotgun (WGS) entry which is preliminary data.</text>
</comment>
<evidence type="ECO:0000256" key="1">
    <source>
        <dbReference type="SAM" id="Phobius"/>
    </source>
</evidence>
<feature type="transmembrane region" description="Helical" evidence="1">
    <location>
        <begin position="53"/>
        <end position="71"/>
    </location>
</feature>
<dbReference type="AlphaFoldDB" id="A0A0R1KJR4"/>
<name>A0A0R1KJR4_9LACO</name>
<keyword evidence="1" id="KW-1133">Transmembrane helix</keyword>
<dbReference type="Proteomes" id="UP000051515">
    <property type="component" value="Unassembled WGS sequence"/>
</dbReference>
<sequence length="78" mass="8960">MIMSMIIFSYQGVAMNIYTLDIIIIILLIVGLNDPLLRVLQSVLGSNFVVSEIIIGVVVIFLMIVIHKYVLRRFFFKK</sequence>
<keyword evidence="3" id="KW-1185">Reference proteome</keyword>
<accession>A0A0R1KJR4</accession>